<evidence type="ECO:0000313" key="3">
    <source>
        <dbReference type="Proteomes" id="UP001165060"/>
    </source>
</evidence>
<name>A0ABQ6MGD7_9STRA</name>
<protein>
    <submittedName>
        <fullName evidence="2">Uncharacterized protein</fullName>
    </submittedName>
</protein>
<proteinExistence type="predicted"/>
<dbReference type="Proteomes" id="UP001165060">
    <property type="component" value="Unassembled WGS sequence"/>
</dbReference>
<reference evidence="2 3" key="1">
    <citation type="journal article" date="2023" name="Commun. Biol.">
        <title>Genome analysis of Parmales, the sister group of diatoms, reveals the evolutionary specialization of diatoms from phago-mixotrophs to photoautotrophs.</title>
        <authorList>
            <person name="Ban H."/>
            <person name="Sato S."/>
            <person name="Yoshikawa S."/>
            <person name="Yamada K."/>
            <person name="Nakamura Y."/>
            <person name="Ichinomiya M."/>
            <person name="Sato N."/>
            <person name="Blanc-Mathieu R."/>
            <person name="Endo H."/>
            <person name="Kuwata A."/>
            <person name="Ogata H."/>
        </authorList>
    </citation>
    <scope>NUCLEOTIDE SEQUENCE [LARGE SCALE GENOMIC DNA]</scope>
</reference>
<accession>A0ABQ6MGD7</accession>
<dbReference type="EMBL" id="BRYB01000231">
    <property type="protein sequence ID" value="GMI25795.1"/>
    <property type="molecule type" value="Genomic_DNA"/>
</dbReference>
<sequence>MPTSPRVNADGEAIPNDGHVFYSREKNEFYKERFQSETRTRAAFDAMQTSYRPSRNPILAQPTPREKFYKRTGGGGSRTWRDPAFTQTFRQKQAGAAATLTSREAAAKSDRSVIAAAMEVDVELERLLARRRNLESKVEEIDRVLEFKSGP</sequence>
<evidence type="ECO:0000256" key="1">
    <source>
        <dbReference type="SAM" id="Coils"/>
    </source>
</evidence>
<evidence type="ECO:0000313" key="2">
    <source>
        <dbReference type="EMBL" id="GMI25795.1"/>
    </source>
</evidence>
<keyword evidence="3" id="KW-1185">Reference proteome</keyword>
<organism evidence="2 3">
    <name type="scientific">Tetraparma gracilis</name>
    <dbReference type="NCBI Taxonomy" id="2962635"/>
    <lineage>
        <taxon>Eukaryota</taxon>
        <taxon>Sar</taxon>
        <taxon>Stramenopiles</taxon>
        <taxon>Ochrophyta</taxon>
        <taxon>Bolidophyceae</taxon>
        <taxon>Parmales</taxon>
        <taxon>Triparmaceae</taxon>
        <taxon>Tetraparma</taxon>
    </lineage>
</organism>
<feature type="coiled-coil region" evidence="1">
    <location>
        <begin position="117"/>
        <end position="144"/>
    </location>
</feature>
<gene>
    <name evidence="2" type="ORF">TeGR_g3724</name>
</gene>
<comment type="caution">
    <text evidence="2">The sequence shown here is derived from an EMBL/GenBank/DDBJ whole genome shotgun (WGS) entry which is preliminary data.</text>
</comment>
<keyword evidence="1" id="KW-0175">Coiled coil</keyword>